<proteinExistence type="inferred from homology"/>
<feature type="active site" description="Nucleophile" evidence="12">
    <location>
        <position position="245"/>
    </location>
</feature>
<evidence type="ECO:0000256" key="5">
    <source>
        <dbReference type="ARBA" id="ARBA00022801"/>
    </source>
</evidence>
<dbReference type="Pfam" id="PF05652">
    <property type="entry name" value="DcpS"/>
    <property type="match status" value="1"/>
</dbReference>
<dbReference type="SUPFAM" id="SSF54197">
    <property type="entry name" value="HIT-like"/>
    <property type="match status" value="1"/>
</dbReference>
<keyword evidence="5" id="KW-0378">Hydrolase</keyword>
<organism evidence="14 15">
    <name type="scientific">Mesorhabditis spiculigera</name>
    <dbReference type="NCBI Taxonomy" id="96644"/>
    <lineage>
        <taxon>Eukaryota</taxon>
        <taxon>Metazoa</taxon>
        <taxon>Ecdysozoa</taxon>
        <taxon>Nematoda</taxon>
        <taxon>Chromadorea</taxon>
        <taxon>Rhabditida</taxon>
        <taxon>Rhabditina</taxon>
        <taxon>Rhabditomorpha</taxon>
        <taxon>Rhabditoidea</taxon>
        <taxon>Rhabditidae</taxon>
        <taxon>Mesorhabditinae</taxon>
        <taxon>Mesorhabditis</taxon>
    </lineage>
</organism>
<feature type="binding site" evidence="13">
    <location>
        <position position="143"/>
    </location>
    <ligand>
        <name>substrate</name>
    </ligand>
</feature>
<dbReference type="PANTHER" id="PTHR12978">
    <property type="entry name" value="HISTIDINE TRIAD HIT PROTEIN MEMBER"/>
    <property type="match status" value="1"/>
</dbReference>
<evidence type="ECO:0000256" key="10">
    <source>
        <dbReference type="ARBA" id="ARBA00050148"/>
    </source>
</evidence>
<gene>
    <name evidence="14" type="ORF">MSPICULIGERA_LOCUS11256</name>
</gene>
<comment type="subcellular location">
    <subcellularLocation>
        <location evidence="1">Nucleus</location>
    </subcellularLocation>
</comment>
<evidence type="ECO:0000256" key="13">
    <source>
        <dbReference type="PIRSR" id="PIRSR028973-2"/>
    </source>
</evidence>
<feature type="non-terminal residue" evidence="14">
    <location>
        <position position="309"/>
    </location>
</feature>
<evidence type="ECO:0000256" key="1">
    <source>
        <dbReference type="ARBA" id="ARBA00004123"/>
    </source>
</evidence>
<dbReference type="InterPro" id="IPR008594">
    <property type="entry name" value="DcpS/DCS2"/>
</dbReference>
<evidence type="ECO:0000256" key="7">
    <source>
        <dbReference type="ARBA" id="ARBA00029885"/>
    </source>
</evidence>
<feature type="binding site" evidence="13">
    <location>
        <position position="153"/>
    </location>
    <ligand>
        <name>substrate</name>
    </ligand>
</feature>
<dbReference type="GO" id="GO:0140932">
    <property type="term" value="F:5'-(N(7)-methyl 5'-triphosphoguanosine)-[mRNA] diphosphatase activity"/>
    <property type="evidence" value="ECO:0007669"/>
    <property type="project" value="UniProtKB-EC"/>
</dbReference>
<dbReference type="AlphaFoldDB" id="A0AA36CPG7"/>
<evidence type="ECO:0000313" key="15">
    <source>
        <dbReference type="Proteomes" id="UP001177023"/>
    </source>
</evidence>
<comment type="function">
    <text evidence="11">Decapping scavenger enzyme that catalyzes the cleavage of a residual cap structure following the degradation of mRNAs of the 3'-&gt;5' exosome-mediated mRNA decay pathway. Hydrolyzes cap analog structures like 7-methylguanosine nucleoside triphosphate (m7GpppG) and tri-methyl guanosine nucleoside triphosphate (m3(2,2,7)GpppG) with up to 2 nucleotide substrates (small capped oligoribonucleotides) and specifically releases 5'-phosphorylated RNA fragments and 7-methylguanosine monophosphate (m7GMP). Does not hydrolyze unmethylated cap analog (GpppG) and shows no decapping activity on intact m7GpppG-capped mRNA molecules. Does not hydrolyze 7-methylguanosine diphosphate (m7GDP) and tri-methylguanosine diphosphate (m3(2,2,7)GDP) to m(7)GMP and m3(2,2,7)GMP, respectively. May also play a role in the 5'-&gt;3 mRNA decay pathway; m7GDP, the downstream product released by the 5'-&gt;3' mRNA mediated decapping activity, may be also converted by dcs-1 to m7GMP. Binds to m7GpppG and strongly to m7GDP.</text>
</comment>
<evidence type="ECO:0000256" key="11">
    <source>
        <dbReference type="ARBA" id="ARBA00056955"/>
    </source>
</evidence>
<evidence type="ECO:0000256" key="8">
    <source>
        <dbReference type="ARBA" id="ARBA00030609"/>
    </source>
</evidence>
<evidence type="ECO:0000256" key="3">
    <source>
        <dbReference type="ARBA" id="ARBA00012520"/>
    </source>
</evidence>
<dbReference type="Pfam" id="PF11969">
    <property type="entry name" value="DcpS_C"/>
    <property type="match status" value="1"/>
</dbReference>
<dbReference type="PIRSF" id="PIRSF028973">
    <property type="entry name" value="Scavenger_mRNA_decap_enz"/>
    <property type="match status" value="1"/>
</dbReference>
<dbReference type="Proteomes" id="UP001177023">
    <property type="component" value="Unassembled WGS sequence"/>
</dbReference>
<feature type="binding site" evidence="13">
    <location>
        <position position="175"/>
    </location>
    <ligand>
        <name>substrate</name>
    </ligand>
</feature>
<evidence type="ECO:0000313" key="14">
    <source>
        <dbReference type="EMBL" id="CAJ0572881.1"/>
    </source>
</evidence>
<comment type="similarity">
    <text evidence="2">Belongs to the HIT family.</text>
</comment>
<protein>
    <recommendedName>
        <fullName evidence="4">m7GpppX diphosphatase</fullName>
        <ecNumber evidence="3">3.6.1.59</ecNumber>
    </recommendedName>
    <alternativeName>
        <fullName evidence="8">Decapping scavenger enzyme</fullName>
    </alternativeName>
    <alternativeName>
        <fullName evidence="7">Scavenger mRNA-decapping enzyme DcpS</fullName>
    </alternativeName>
</protein>
<evidence type="ECO:0000256" key="9">
    <source>
        <dbReference type="ARBA" id="ARBA00048222"/>
    </source>
</evidence>
<dbReference type="FunFam" id="3.30.428.10:FF:000006">
    <property type="entry name" value="m7GpppX diphosphatase"/>
    <property type="match status" value="1"/>
</dbReference>
<comment type="caution">
    <text evidence="14">The sequence shown here is derived from an EMBL/GenBank/DDBJ whole genome shotgun (WGS) entry which is preliminary data.</text>
</comment>
<feature type="binding site" evidence="13">
    <location>
        <position position="173"/>
    </location>
    <ligand>
        <name>substrate</name>
    </ligand>
</feature>
<dbReference type="Gene3D" id="3.30.200.40">
    <property type="entry name" value="Scavenger mRNA decapping enzyme, N-terminal domain"/>
    <property type="match status" value="1"/>
</dbReference>
<evidence type="ECO:0000256" key="12">
    <source>
        <dbReference type="PIRSR" id="PIRSR028973-1"/>
    </source>
</evidence>
<dbReference type="EC" id="3.6.1.59" evidence="3"/>
<keyword evidence="6" id="KW-0539">Nucleus</keyword>
<dbReference type="GO" id="GO:0000340">
    <property type="term" value="F:RNA 7-methylguanosine cap binding"/>
    <property type="evidence" value="ECO:0007669"/>
    <property type="project" value="TreeGrafter"/>
</dbReference>
<evidence type="ECO:0000256" key="4">
    <source>
        <dbReference type="ARBA" id="ARBA00015636"/>
    </source>
</evidence>
<comment type="catalytic activity">
    <reaction evidence="9">
        <text>a 5'-end (N(7)-methyl 5'-triphosphoguanosine)-ribonucleoside in mRNA + H2O = N(7)-methyl-GMP + a 5'-end diphospho-ribonucleoside in mRNA + 2 H(+)</text>
        <dbReference type="Rhea" id="RHEA:65388"/>
        <dbReference type="Rhea" id="RHEA-COMP:17165"/>
        <dbReference type="Rhea" id="RHEA-COMP:17167"/>
        <dbReference type="ChEBI" id="CHEBI:15377"/>
        <dbReference type="ChEBI" id="CHEBI:15378"/>
        <dbReference type="ChEBI" id="CHEBI:58285"/>
        <dbReference type="ChEBI" id="CHEBI:156461"/>
        <dbReference type="ChEBI" id="CHEBI:167616"/>
        <dbReference type="EC" id="3.6.1.59"/>
    </reaction>
</comment>
<dbReference type="EMBL" id="CATQJA010002608">
    <property type="protein sequence ID" value="CAJ0572881.1"/>
    <property type="molecule type" value="Genomic_DNA"/>
</dbReference>
<evidence type="ECO:0000256" key="6">
    <source>
        <dbReference type="ARBA" id="ARBA00023242"/>
    </source>
</evidence>
<dbReference type="GO" id="GO:0000932">
    <property type="term" value="C:P-body"/>
    <property type="evidence" value="ECO:0007669"/>
    <property type="project" value="TreeGrafter"/>
</dbReference>
<comment type="catalytic activity">
    <reaction evidence="10">
        <text>a 5'-end (N(2),N(2),N(7)-trimethyl 5'-triphosphoguanosine)-ribonucleoside in mRNA + H2O = (N(2),N(2),N(7))-trimethyl-GMP + a 5'-end diphospho-ribonucleoside in mRNA + 2 H(+)</text>
        <dbReference type="Rhea" id="RHEA:65384"/>
        <dbReference type="Rhea" id="RHEA-COMP:17165"/>
        <dbReference type="Rhea" id="RHEA-COMP:17171"/>
        <dbReference type="ChEBI" id="CHEBI:15377"/>
        <dbReference type="ChEBI" id="CHEBI:15378"/>
        <dbReference type="ChEBI" id="CHEBI:74434"/>
        <dbReference type="ChEBI" id="CHEBI:167616"/>
        <dbReference type="ChEBI" id="CHEBI:167623"/>
        <dbReference type="EC" id="3.6.1.59"/>
    </reaction>
</comment>
<dbReference type="PANTHER" id="PTHR12978:SF0">
    <property type="entry name" value="M7GPPPX DIPHOSPHATASE"/>
    <property type="match status" value="1"/>
</dbReference>
<dbReference type="SUPFAM" id="SSF102860">
    <property type="entry name" value="mRNA decapping enzyme DcpS N-terminal domain"/>
    <property type="match status" value="1"/>
</dbReference>
<dbReference type="FunFam" id="3.30.200.40:FF:000003">
    <property type="entry name" value="m7GpppX diphosphatase"/>
    <property type="match status" value="1"/>
</dbReference>
<dbReference type="GO" id="GO:0005634">
    <property type="term" value="C:nucleus"/>
    <property type="evidence" value="ECO:0007669"/>
    <property type="project" value="UniProtKB-SubCell"/>
</dbReference>
<keyword evidence="15" id="KW-1185">Reference proteome</keyword>
<sequence>MREEPVATVGPEESWLKTAKFVEVLASDTSHKSLFILLRQESTGDEGIMLLNKSPFEEDPAWIDRFQKTAALTQLSKNDIFGNYDVSIPSELNVIKSQLIYPVNDKLKAKYRADEKFVITETPDDYRSITVEYINKFQLNLGWVYNLLRKEAEAERIIYEDPDPHNGFILAPDIKWDGVTIESLYVLSIIHRKGVKSVRDLTANDLPMLENMRDKCLKTINEKYGLRADQVRAYFHYQPSFYHLHVHFVNLKYDAPACQVLSAISLDDVINNIRLLPDYYQRATLSFTRKRGDNLLQMYVEAGRNAAVQ</sequence>
<dbReference type="GO" id="GO:0000290">
    <property type="term" value="P:deadenylation-dependent decapping of nuclear-transcribed mRNA"/>
    <property type="evidence" value="ECO:0007669"/>
    <property type="project" value="InterPro"/>
</dbReference>
<evidence type="ECO:0000256" key="2">
    <source>
        <dbReference type="ARBA" id="ARBA00010208"/>
    </source>
</evidence>
<feature type="binding site" evidence="13">
    <location>
        <begin position="236"/>
        <end position="247"/>
    </location>
    <ligand>
        <name>substrate</name>
    </ligand>
</feature>
<dbReference type="Gene3D" id="3.30.428.10">
    <property type="entry name" value="HIT-like"/>
    <property type="match status" value="1"/>
</dbReference>
<name>A0AA36CPG7_9BILA</name>
<accession>A0AA36CPG7</accession>
<dbReference type="InterPro" id="IPR011145">
    <property type="entry name" value="Scavenger_mRNA_decap_enz_N"/>
</dbReference>
<reference evidence="14" key="1">
    <citation type="submission" date="2023-06" db="EMBL/GenBank/DDBJ databases">
        <authorList>
            <person name="Delattre M."/>
        </authorList>
    </citation>
    <scope>NUCLEOTIDE SEQUENCE</scope>
    <source>
        <strain evidence="14">AF72</strain>
    </source>
</reference>
<dbReference type="InterPro" id="IPR036265">
    <property type="entry name" value="HIT-like_sf"/>
</dbReference>